<dbReference type="Pfam" id="PF01713">
    <property type="entry name" value="Smr"/>
    <property type="match status" value="1"/>
</dbReference>
<dbReference type="InterPro" id="IPR052772">
    <property type="entry name" value="Endo/PolyKinase_Domain-Protein"/>
</dbReference>
<dbReference type="Gene3D" id="3.30.1370.110">
    <property type="match status" value="1"/>
</dbReference>
<organism evidence="1 2">
    <name type="scientific">Paramuricea clavata</name>
    <name type="common">Red gorgonian</name>
    <name type="synonym">Violescent sea-whip</name>
    <dbReference type="NCBI Taxonomy" id="317549"/>
    <lineage>
        <taxon>Eukaryota</taxon>
        <taxon>Metazoa</taxon>
        <taxon>Cnidaria</taxon>
        <taxon>Anthozoa</taxon>
        <taxon>Octocorallia</taxon>
        <taxon>Malacalcyonacea</taxon>
        <taxon>Plexauridae</taxon>
        <taxon>Paramuricea</taxon>
    </lineage>
</organism>
<dbReference type="Proteomes" id="UP001152795">
    <property type="component" value="Unassembled WGS sequence"/>
</dbReference>
<gene>
    <name evidence="1" type="ORF">PACLA_8A078515</name>
</gene>
<dbReference type="SMART" id="SM00463">
    <property type="entry name" value="SMR"/>
    <property type="match status" value="1"/>
</dbReference>
<evidence type="ECO:0000313" key="1">
    <source>
        <dbReference type="EMBL" id="CAB3995554.1"/>
    </source>
</evidence>
<dbReference type="SMART" id="SM01162">
    <property type="entry name" value="DUF1771"/>
    <property type="match status" value="1"/>
</dbReference>
<keyword evidence="2" id="KW-1185">Reference proteome</keyword>
<comment type="caution">
    <text evidence="1">The sequence shown here is derived from an EMBL/GenBank/DDBJ whole genome shotgun (WGS) entry which is preliminary data.</text>
</comment>
<dbReference type="InterPro" id="IPR002625">
    <property type="entry name" value="Smr_dom"/>
</dbReference>
<dbReference type="InterPro" id="IPR036063">
    <property type="entry name" value="Smr_dom_sf"/>
</dbReference>
<feature type="non-terminal residue" evidence="1">
    <location>
        <position position="1"/>
    </location>
</feature>
<dbReference type="GO" id="GO:0004519">
    <property type="term" value="F:endonuclease activity"/>
    <property type="evidence" value="ECO:0007669"/>
    <property type="project" value="TreeGrafter"/>
</dbReference>
<protein>
    <submittedName>
        <fullName evidence="1">Uncharacterized protein</fullName>
    </submittedName>
</protein>
<accession>A0A7D9DY93</accession>
<dbReference type="EMBL" id="CACRXK020002685">
    <property type="protein sequence ID" value="CAB3995554.1"/>
    <property type="molecule type" value="Genomic_DNA"/>
</dbReference>
<dbReference type="GO" id="GO:0005634">
    <property type="term" value="C:nucleus"/>
    <property type="evidence" value="ECO:0007669"/>
    <property type="project" value="TreeGrafter"/>
</dbReference>
<dbReference type="Pfam" id="PF08590">
    <property type="entry name" value="DUF1771"/>
    <property type="match status" value="1"/>
</dbReference>
<name>A0A7D9DY93_PARCT</name>
<dbReference type="PANTHER" id="PTHR46535:SF1">
    <property type="entry name" value="NEDD4-BINDING PROTEIN 2"/>
    <property type="match status" value="1"/>
</dbReference>
<evidence type="ECO:0000313" key="2">
    <source>
        <dbReference type="Proteomes" id="UP001152795"/>
    </source>
</evidence>
<sequence>FQTDVDGNFQSLHDPSYQDYRAEAQTHFELRTECIKKAAIAYSKRQGELAKIYADQARHHDEKIKEANRRAAEKILESRNHDLVHSNTLDLHELHVKEAIQVLDNVLEEKRKERRTPNRKSPSYLEVITGRGNRSRDGKARIKPAVMDYLKRHGYRHEELNSGLYRVFLN</sequence>
<dbReference type="OrthoDB" id="3231855at2759"/>
<proteinExistence type="predicted"/>
<dbReference type="SUPFAM" id="SSF160443">
    <property type="entry name" value="SMR domain-like"/>
    <property type="match status" value="1"/>
</dbReference>
<dbReference type="AlphaFoldDB" id="A0A7D9DY93"/>
<dbReference type="PANTHER" id="PTHR46535">
    <property type="entry name" value="NEDD4-BINDING PROTEIN 2"/>
    <property type="match status" value="1"/>
</dbReference>
<dbReference type="InterPro" id="IPR013899">
    <property type="entry name" value="DUF1771"/>
</dbReference>
<dbReference type="PROSITE" id="PS50828">
    <property type="entry name" value="SMR"/>
    <property type="match status" value="1"/>
</dbReference>
<reference evidence="1" key="1">
    <citation type="submission" date="2020-04" db="EMBL/GenBank/DDBJ databases">
        <authorList>
            <person name="Alioto T."/>
            <person name="Alioto T."/>
            <person name="Gomez Garrido J."/>
        </authorList>
    </citation>
    <scope>NUCLEOTIDE SEQUENCE</scope>
    <source>
        <strain evidence="1">A484AB</strain>
    </source>
</reference>